<keyword evidence="6" id="KW-1185">Reference proteome</keyword>
<dbReference type="PRINTS" id="PR00080">
    <property type="entry name" value="SDRFAMILY"/>
</dbReference>
<evidence type="ECO:0008006" key="7">
    <source>
        <dbReference type="Google" id="ProtNLM"/>
    </source>
</evidence>
<dbReference type="PROSITE" id="PS00061">
    <property type="entry name" value="ADH_SHORT"/>
    <property type="match status" value="1"/>
</dbReference>
<keyword evidence="3" id="KW-0560">Oxidoreductase</keyword>
<comment type="similarity">
    <text evidence="1 4">Belongs to the short-chain dehydrogenases/reductases (SDR) family.</text>
</comment>
<dbReference type="EMBL" id="LFZO01000040">
    <property type="protein sequence ID" value="KXT16273.1"/>
    <property type="molecule type" value="Genomic_DNA"/>
</dbReference>
<evidence type="ECO:0000313" key="6">
    <source>
        <dbReference type="Proteomes" id="UP000073492"/>
    </source>
</evidence>
<dbReference type="Gene3D" id="3.40.50.720">
    <property type="entry name" value="NAD(P)-binding Rossmann-like Domain"/>
    <property type="match status" value="1"/>
</dbReference>
<dbReference type="GO" id="GO:0016491">
    <property type="term" value="F:oxidoreductase activity"/>
    <property type="evidence" value="ECO:0007669"/>
    <property type="project" value="UniProtKB-KW"/>
</dbReference>
<dbReference type="STRING" id="113226.A0A139INE4"/>
<dbReference type="CDD" id="cd05233">
    <property type="entry name" value="SDR_c"/>
    <property type="match status" value="1"/>
</dbReference>
<dbReference type="AlphaFoldDB" id="A0A139INE4"/>
<proteinExistence type="inferred from homology"/>
<dbReference type="PANTHER" id="PTHR43618:SF4">
    <property type="entry name" value="SHORT CHAIN DEHYDROGENASE_REDUCTASE FAMILY (AFU_ORTHOLOGUE AFUA_7G04540)"/>
    <property type="match status" value="1"/>
</dbReference>
<evidence type="ECO:0000313" key="5">
    <source>
        <dbReference type="EMBL" id="KXT16273.1"/>
    </source>
</evidence>
<dbReference type="SUPFAM" id="SSF51735">
    <property type="entry name" value="NAD(P)-binding Rossmann-fold domains"/>
    <property type="match status" value="1"/>
</dbReference>
<evidence type="ECO:0000256" key="2">
    <source>
        <dbReference type="ARBA" id="ARBA00022857"/>
    </source>
</evidence>
<keyword evidence="2" id="KW-0521">NADP</keyword>
<protein>
    <recommendedName>
        <fullName evidence="7">NAD(P)-binding protein</fullName>
    </recommendedName>
</protein>
<evidence type="ECO:0000256" key="3">
    <source>
        <dbReference type="ARBA" id="ARBA00023002"/>
    </source>
</evidence>
<evidence type="ECO:0000256" key="1">
    <source>
        <dbReference type="ARBA" id="ARBA00006484"/>
    </source>
</evidence>
<gene>
    <name evidence="5" type="ORF">AC579_493</name>
</gene>
<reference evidence="5 6" key="1">
    <citation type="submission" date="2015-07" db="EMBL/GenBank/DDBJ databases">
        <title>Comparative genomics of the Sigatoka disease complex on banana suggests a link between parallel evolutionary changes in Pseudocercospora fijiensis and Pseudocercospora eumusae and increased virulence on the banana host.</title>
        <authorList>
            <person name="Chang T.-C."/>
            <person name="Salvucci A."/>
            <person name="Crous P.W."/>
            <person name="Stergiopoulos I."/>
        </authorList>
    </citation>
    <scope>NUCLEOTIDE SEQUENCE [LARGE SCALE GENOMIC DNA]</scope>
    <source>
        <strain evidence="5 6">CBS 116634</strain>
    </source>
</reference>
<name>A0A139INE4_9PEZI</name>
<dbReference type="InterPro" id="IPR052178">
    <property type="entry name" value="Sec_Metab_Biosynth_SDR"/>
</dbReference>
<dbReference type="InterPro" id="IPR020904">
    <property type="entry name" value="Sc_DH/Rdtase_CS"/>
</dbReference>
<dbReference type="OrthoDB" id="3819888at2759"/>
<dbReference type="PRINTS" id="PR00081">
    <property type="entry name" value="GDHRDH"/>
</dbReference>
<dbReference type="InterPro" id="IPR002347">
    <property type="entry name" value="SDR_fam"/>
</dbReference>
<accession>A0A139INE4</accession>
<dbReference type="PANTHER" id="PTHR43618">
    <property type="entry name" value="7-ALPHA-HYDROXYSTEROID DEHYDROGENASE"/>
    <property type="match status" value="1"/>
</dbReference>
<organism evidence="5 6">
    <name type="scientific">Pseudocercospora musae</name>
    <dbReference type="NCBI Taxonomy" id="113226"/>
    <lineage>
        <taxon>Eukaryota</taxon>
        <taxon>Fungi</taxon>
        <taxon>Dikarya</taxon>
        <taxon>Ascomycota</taxon>
        <taxon>Pezizomycotina</taxon>
        <taxon>Dothideomycetes</taxon>
        <taxon>Dothideomycetidae</taxon>
        <taxon>Mycosphaerellales</taxon>
        <taxon>Mycosphaerellaceae</taxon>
        <taxon>Pseudocercospora</taxon>
    </lineage>
</organism>
<dbReference type="Pfam" id="PF00106">
    <property type="entry name" value="adh_short"/>
    <property type="match status" value="1"/>
</dbReference>
<sequence>MTDISELAAPSLFNTKGWVAVVTGGGSGLGLITARSLAANGVRVYITGRRMAKLKDAEMNDKASGGSVVGFQMDCTDKQSIEAGVKTIAEKEKCVNLLVNNAGITSVNYGKGGLPKGSIEDISKEMMSNQDFDDWLNVYKINVASYYFTSAAFLPLLCAARNHGYSEAGSILNISSISGITKESQNGQFSYNASKAGTISLTEQLAVDFKRPGIEVRVNTLAPGYFPSEMTPIANDDGQAKEHFRRQDGWGIPFGRAGQPRDYAQAVLNFACNGYVTGSTLVIDGGWLLAHA</sequence>
<comment type="caution">
    <text evidence="5">The sequence shown here is derived from an EMBL/GenBank/DDBJ whole genome shotgun (WGS) entry which is preliminary data.</text>
</comment>
<dbReference type="InterPro" id="IPR036291">
    <property type="entry name" value="NAD(P)-bd_dom_sf"/>
</dbReference>
<evidence type="ECO:0000256" key="4">
    <source>
        <dbReference type="RuleBase" id="RU000363"/>
    </source>
</evidence>
<dbReference type="Proteomes" id="UP000073492">
    <property type="component" value="Unassembled WGS sequence"/>
</dbReference>